<accession>B8G832</accession>
<proteinExistence type="predicted"/>
<dbReference type="Proteomes" id="UP000002508">
    <property type="component" value="Chromosome"/>
</dbReference>
<protein>
    <submittedName>
        <fullName evidence="1">Uncharacterized protein</fullName>
    </submittedName>
</protein>
<name>B8G832_CHLAD</name>
<organism evidence="1 2">
    <name type="scientific">Chloroflexus aggregans (strain MD-66 / DSM 9485)</name>
    <dbReference type="NCBI Taxonomy" id="326427"/>
    <lineage>
        <taxon>Bacteria</taxon>
        <taxon>Bacillati</taxon>
        <taxon>Chloroflexota</taxon>
        <taxon>Chloroflexia</taxon>
        <taxon>Chloroflexales</taxon>
        <taxon>Chloroflexineae</taxon>
        <taxon>Chloroflexaceae</taxon>
        <taxon>Chloroflexus</taxon>
    </lineage>
</organism>
<gene>
    <name evidence="1" type="ordered locus">Cagg_3228</name>
</gene>
<dbReference type="HOGENOM" id="CLU_217887_0_0_0"/>
<reference evidence="1" key="1">
    <citation type="submission" date="2008-12" db="EMBL/GenBank/DDBJ databases">
        <title>Complete sequence of Chloroflexus aggregans DSM 9485.</title>
        <authorList>
            <consortium name="US DOE Joint Genome Institute"/>
            <person name="Lucas S."/>
            <person name="Copeland A."/>
            <person name="Lapidus A."/>
            <person name="Glavina del Rio T."/>
            <person name="Dalin E."/>
            <person name="Tice H."/>
            <person name="Pitluck S."/>
            <person name="Foster B."/>
            <person name="Larimer F."/>
            <person name="Land M."/>
            <person name="Hauser L."/>
            <person name="Kyrpides N."/>
            <person name="Mikhailova N."/>
            <person name="Bryant D."/>
            <person name="Richardson P."/>
        </authorList>
    </citation>
    <scope>NUCLEOTIDE SEQUENCE</scope>
    <source>
        <strain evidence="1">DSM 9485</strain>
    </source>
</reference>
<dbReference type="AlphaFoldDB" id="B8G832"/>
<evidence type="ECO:0000313" key="1">
    <source>
        <dbReference type="EMBL" id="ACL26086.1"/>
    </source>
</evidence>
<evidence type="ECO:0000313" key="2">
    <source>
        <dbReference type="Proteomes" id="UP000002508"/>
    </source>
</evidence>
<dbReference type="KEGG" id="cag:Cagg_3228"/>
<keyword evidence="2" id="KW-1185">Reference proteome</keyword>
<dbReference type="STRING" id="326427.Cagg_3228"/>
<dbReference type="EMBL" id="CP001337">
    <property type="protein sequence ID" value="ACL26086.1"/>
    <property type="molecule type" value="Genomic_DNA"/>
</dbReference>
<sequence>MMTLILLAAMIVIAGGVWLSLRQVQPEAIRVRVRDRVQPRRWYR</sequence>
<dbReference type="RefSeq" id="WP_015941933.1">
    <property type="nucleotide sequence ID" value="NC_011831.1"/>
</dbReference>